<dbReference type="EMBL" id="VSRR010037325">
    <property type="protein sequence ID" value="MPC73694.1"/>
    <property type="molecule type" value="Genomic_DNA"/>
</dbReference>
<name>A0A5B7HZ02_PORTR</name>
<comment type="caution">
    <text evidence="2">The sequence shown here is derived from an EMBL/GenBank/DDBJ whole genome shotgun (WGS) entry which is preliminary data.</text>
</comment>
<organism evidence="2 3">
    <name type="scientific">Portunus trituberculatus</name>
    <name type="common">Swimming crab</name>
    <name type="synonym">Neptunus trituberculatus</name>
    <dbReference type="NCBI Taxonomy" id="210409"/>
    <lineage>
        <taxon>Eukaryota</taxon>
        <taxon>Metazoa</taxon>
        <taxon>Ecdysozoa</taxon>
        <taxon>Arthropoda</taxon>
        <taxon>Crustacea</taxon>
        <taxon>Multicrustacea</taxon>
        <taxon>Malacostraca</taxon>
        <taxon>Eumalacostraca</taxon>
        <taxon>Eucarida</taxon>
        <taxon>Decapoda</taxon>
        <taxon>Pleocyemata</taxon>
        <taxon>Brachyura</taxon>
        <taxon>Eubrachyura</taxon>
        <taxon>Portunoidea</taxon>
        <taxon>Portunidae</taxon>
        <taxon>Portuninae</taxon>
        <taxon>Portunus</taxon>
    </lineage>
</organism>
<feature type="compositionally biased region" description="Pro residues" evidence="1">
    <location>
        <begin position="41"/>
        <end position="52"/>
    </location>
</feature>
<evidence type="ECO:0000313" key="2">
    <source>
        <dbReference type="EMBL" id="MPC73694.1"/>
    </source>
</evidence>
<gene>
    <name evidence="2" type="ORF">E2C01_068030</name>
</gene>
<accession>A0A5B7HZ02</accession>
<sequence>MVKVSASRDSEALARGRVMNATRGERIIVVVNVAFRQAPTGSPPFTAPPPAQPGTSSDSLTSPFRLLPSSLPVMCTNSQHLATLHMKIMKRIFEHVEINLYF</sequence>
<feature type="region of interest" description="Disordered" evidence="1">
    <location>
        <begin position="40"/>
        <end position="63"/>
    </location>
</feature>
<evidence type="ECO:0000256" key="1">
    <source>
        <dbReference type="SAM" id="MobiDB-lite"/>
    </source>
</evidence>
<dbReference type="Proteomes" id="UP000324222">
    <property type="component" value="Unassembled WGS sequence"/>
</dbReference>
<evidence type="ECO:0000313" key="3">
    <source>
        <dbReference type="Proteomes" id="UP000324222"/>
    </source>
</evidence>
<dbReference type="AlphaFoldDB" id="A0A5B7HZ02"/>
<reference evidence="2 3" key="1">
    <citation type="submission" date="2019-05" db="EMBL/GenBank/DDBJ databases">
        <title>Another draft genome of Portunus trituberculatus and its Hox gene families provides insights of decapod evolution.</title>
        <authorList>
            <person name="Jeong J.-H."/>
            <person name="Song I."/>
            <person name="Kim S."/>
            <person name="Choi T."/>
            <person name="Kim D."/>
            <person name="Ryu S."/>
            <person name="Kim W."/>
        </authorList>
    </citation>
    <scope>NUCLEOTIDE SEQUENCE [LARGE SCALE GENOMIC DNA]</scope>
    <source>
        <tissue evidence="2">Muscle</tissue>
    </source>
</reference>
<keyword evidence="3" id="KW-1185">Reference proteome</keyword>
<protein>
    <submittedName>
        <fullName evidence="2">Uncharacterized protein</fullName>
    </submittedName>
</protein>
<proteinExistence type="predicted"/>